<reference evidence="7" key="2">
    <citation type="submission" date="2020-07" db="EMBL/GenBank/DDBJ databases">
        <title>Genome of starter culture bacteria Kocuria salsicia reveals its technological properties and safety for usage in meat industry.</title>
        <authorList>
            <person name="Michael M."/>
            <person name="Konstantin K."/>
            <person name="Evgenii K."/>
            <person name="Galina S."/>
            <person name="Oksana K."/>
            <person name="Andrei L."/>
        </authorList>
    </citation>
    <scope>NUCLEOTIDE SEQUENCE [LARGE SCALE GENOMIC DNA]</scope>
    <source>
        <strain evidence="7">80</strain>
    </source>
</reference>
<dbReference type="SUPFAM" id="SSF48498">
    <property type="entry name" value="Tetracyclin repressor-like, C-terminal domain"/>
    <property type="match status" value="1"/>
</dbReference>
<proteinExistence type="predicted"/>
<gene>
    <name evidence="7" type="ORF">CIB50_0001234</name>
</gene>
<dbReference type="PANTHER" id="PTHR30055:SF148">
    <property type="entry name" value="TETR-FAMILY TRANSCRIPTIONAL REGULATOR"/>
    <property type="match status" value="1"/>
</dbReference>
<dbReference type="InterPro" id="IPR009057">
    <property type="entry name" value="Homeodomain-like_sf"/>
</dbReference>
<dbReference type="SUPFAM" id="SSF46689">
    <property type="entry name" value="Homeodomain-like"/>
    <property type="match status" value="1"/>
</dbReference>
<evidence type="ECO:0000256" key="1">
    <source>
        <dbReference type="ARBA" id="ARBA00023015"/>
    </source>
</evidence>
<feature type="region of interest" description="Disordered" evidence="5">
    <location>
        <begin position="1"/>
        <end position="64"/>
    </location>
</feature>
<dbReference type="Pfam" id="PF16859">
    <property type="entry name" value="TetR_C_11"/>
    <property type="match status" value="1"/>
</dbReference>
<evidence type="ECO:0000256" key="4">
    <source>
        <dbReference type="PROSITE-ProRule" id="PRU00335"/>
    </source>
</evidence>
<dbReference type="AlphaFoldDB" id="A0A7D7KYS6"/>
<accession>A0A7D7KYS6</accession>
<keyword evidence="3" id="KW-0804">Transcription</keyword>
<dbReference type="EMBL" id="CP059343">
    <property type="protein sequence ID" value="QMS56525.1"/>
    <property type="molecule type" value="Genomic_DNA"/>
</dbReference>
<dbReference type="Gene3D" id="1.10.10.60">
    <property type="entry name" value="Homeodomain-like"/>
    <property type="match status" value="1"/>
</dbReference>
<evidence type="ECO:0000313" key="8">
    <source>
        <dbReference type="Proteomes" id="UP000216825"/>
    </source>
</evidence>
<evidence type="ECO:0000256" key="5">
    <source>
        <dbReference type="SAM" id="MobiDB-lite"/>
    </source>
</evidence>
<reference evidence="7" key="1">
    <citation type="submission" date="2017-08" db="EMBL/GenBank/DDBJ databases">
        <authorList>
            <person name="Minaev M."/>
            <person name="Kurbakov K.A."/>
            <person name="Solodovnikova G.I."/>
            <person name="Kuznetsova O.A."/>
            <person name="Lisitsyn A.B."/>
        </authorList>
    </citation>
    <scope>NUCLEOTIDE SEQUENCE</scope>
    <source>
        <strain evidence="7">80</strain>
    </source>
</reference>
<sequence length="244" mass="26201">MVTEAPPEGGHPGDGRAGDGRADDRAATRDGVAKGSEAVRQDDGAAHPGERVASSSVDPRTARTDHKIVAGALRLLREGGPQKVTIEAVSASTGVAKTSIYRRYDNSAQMLEAALQHTAAAEPPVAQDATWERALQAAVDMLLRDLGMGVVIALLQEPHSETSRVLRASVVRPRMDALRALLERDVQRGLIRASVDIDMVVDFVLGAAYAHVARYGSLDERWTERMHRALFDLMAARPQSTPGN</sequence>
<dbReference type="InterPro" id="IPR011075">
    <property type="entry name" value="TetR_C"/>
</dbReference>
<keyword evidence="8" id="KW-1185">Reference proteome</keyword>
<feature type="DNA-binding region" description="H-T-H motif" evidence="4">
    <location>
        <begin position="85"/>
        <end position="104"/>
    </location>
</feature>
<protein>
    <recommendedName>
        <fullName evidence="6">HTH tetR-type domain-containing protein</fullName>
    </recommendedName>
</protein>
<feature type="domain" description="HTH tetR-type" evidence="6">
    <location>
        <begin position="62"/>
        <end position="122"/>
    </location>
</feature>
<evidence type="ECO:0000313" key="7">
    <source>
        <dbReference type="EMBL" id="QMS56525.1"/>
    </source>
</evidence>
<dbReference type="InterPro" id="IPR050109">
    <property type="entry name" value="HTH-type_TetR-like_transc_reg"/>
</dbReference>
<dbReference type="InterPro" id="IPR036271">
    <property type="entry name" value="Tet_transcr_reg_TetR-rel_C_sf"/>
</dbReference>
<organism evidence="7 8">
    <name type="scientific">Kocuria varians</name>
    <name type="common">Micrococcus varians</name>
    <dbReference type="NCBI Taxonomy" id="1272"/>
    <lineage>
        <taxon>Bacteria</taxon>
        <taxon>Bacillati</taxon>
        <taxon>Actinomycetota</taxon>
        <taxon>Actinomycetes</taxon>
        <taxon>Micrococcales</taxon>
        <taxon>Micrococcaceae</taxon>
        <taxon>Kocuria</taxon>
    </lineage>
</organism>
<evidence type="ECO:0000259" key="6">
    <source>
        <dbReference type="PROSITE" id="PS50977"/>
    </source>
</evidence>
<dbReference type="GO" id="GO:0003700">
    <property type="term" value="F:DNA-binding transcription factor activity"/>
    <property type="evidence" value="ECO:0007669"/>
    <property type="project" value="TreeGrafter"/>
</dbReference>
<keyword evidence="1" id="KW-0805">Transcription regulation</keyword>
<feature type="compositionally biased region" description="Basic and acidic residues" evidence="5">
    <location>
        <begin position="11"/>
        <end position="50"/>
    </location>
</feature>
<keyword evidence="2 4" id="KW-0238">DNA-binding</keyword>
<name>A0A7D7KYS6_KOCVA</name>
<dbReference type="PROSITE" id="PS50977">
    <property type="entry name" value="HTH_TETR_2"/>
    <property type="match status" value="1"/>
</dbReference>
<dbReference type="KEGG" id="kvr:CIB50_0001234"/>
<dbReference type="GO" id="GO:0000976">
    <property type="term" value="F:transcription cis-regulatory region binding"/>
    <property type="evidence" value="ECO:0007669"/>
    <property type="project" value="TreeGrafter"/>
</dbReference>
<dbReference type="Gene3D" id="1.10.357.10">
    <property type="entry name" value="Tetracycline Repressor, domain 2"/>
    <property type="match status" value="1"/>
</dbReference>
<dbReference type="Pfam" id="PF00440">
    <property type="entry name" value="TetR_N"/>
    <property type="match status" value="1"/>
</dbReference>
<dbReference type="InterPro" id="IPR001647">
    <property type="entry name" value="HTH_TetR"/>
</dbReference>
<dbReference type="Proteomes" id="UP000216825">
    <property type="component" value="Chromosome"/>
</dbReference>
<evidence type="ECO:0000256" key="3">
    <source>
        <dbReference type="ARBA" id="ARBA00023163"/>
    </source>
</evidence>
<dbReference type="PANTHER" id="PTHR30055">
    <property type="entry name" value="HTH-TYPE TRANSCRIPTIONAL REGULATOR RUTR"/>
    <property type="match status" value="1"/>
</dbReference>
<evidence type="ECO:0000256" key="2">
    <source>
        <dbReference type="ARBA" id="ARBA00023125"/>
    </source>
</evidence>